<feature type="domain" description="DUF732" evidence="1">
    <location>
        <begin position="36"/>
        <end position="106"/>
    </location>
</feature>
<keyword evidence="3" id="KW-1185">Reference proteome</keyword>
<protein>
    <recommendedName>
        <fullName evidence="1">DUF732 domain-containing protein</fullName>
    </recommendedName>
</protein>
<name>A0A1X0IEK1_9MYCO</name>
<evidence type="ECO:0000313" key="2">
    <source>
        <dbReference type="EMBL" id="ORB43857.1"/>
    </source>
</evidence>
<reference evidence="2 3" key="1">
    <citation type="submission" date="2017-02" db="EMBL/GenBank/DDBJ databases">
        <title>The new phylogeny of genus Mycobacterium.</title>
        <authorList>
            <person name="Tortoli E."/>
            <person name="Trovato A."/>
            <person name="Cirillo D.M."/>
        </authorList>
    </citation>
    <scope>NUCLEOTIDE SEQUENCE [LARGE SCALE GENOMIC DNA]</scope>
    <source>
        <strain evidence="2 3">DSM 45000</strain>
    </source>
</reference>
<evidence type="ECO:0000259" key="1">
    <source>
        <dbReference type="Pfam" id="PF05305"/>
    </source>
</evidence>
<dbReference type="AlphaFoldDB" id="A0A1X0IEK1"/>
<comment type="caution">
    <text evidence="2">The sequence shown here is derived from an EMBL/GenBank/DDBJ whole genome shotgun (WGS) entry which is preliminary data.</text>
</comment>
<accession>A0A1X0IEK1</accession>
<dbReference type="Proteomes" id="UP000192513">
    <property type="component" value="Unassembled WGS sequence"/>
</dbReference>
<dbReference type="OrthoDB" id="4729208at2"/>
<organism evidence="2 3">
    <name type="scientific">Mycobacterium paraseoulense</name>
    <dbReference type="NCBI Taxonomy" id="590652"/>
    <lineage>
        <taxon>Bacteria</taxon>
        <taxon>Bacillati</taxon>
        <taxon>Actinomycetota</taxon>
        <taxon>Actinomycetes</taxon>
        <taxon>Mycobacteriales</taxon>
        <taxon>Mycobacteriaceae</taxon>
        <taxon>Mycobacterium</taxon>
    </lineage>
</organism>
<dbReference type="EMBL" id="MVIE01000007">
    <property type="protein sequence ID" value="ORB43857.1"/>
    <property type="molecule type" value="Genomic_DNA"/>
</dbReference>
<proteinExistence type="predicted"/>
<dbReference type="Pfam" id="PF05305">
    <property type="entry name" value="DUF732"/>
    <property type="match status" value="1"/>
</dbReference>
<dbReference type="STRING" id="590652.BST39_07535"/>
<dbReference type="RefSeq" id="WP_083170620.1">
    <property type="nucleotide sequence ID" value="NZ_AP022619.1"/>
</dbReference>
<evidence type="ECO:0000313" key="3">
    <source>
        <dbReference type="Proteomes" id="UP000192513"/>
    </source>
</evidence>
<gene>
    <name evidence="2" type="ORF">BST39_07535</name>
</gene>
<sequence>MERWRPRALEKPVAAAVLAGVLLLAPSVTPHARADEVAYLVNVTMRPGYHFANADAALGYGHGVCDKVSQGRTYAQVVSEVKTDFNTGDEYQASYLISQAVNELCPALIWQLRNSAAH</sequence>
<dbReference type="InterPro" id="IPR007969">
    <property type="entry name" value="DUF732"/>
</dbReference>